<sequence length="500" mass="54713">MRREECEEKEEEEEKGGGGGEGEEKEEEEEEEEECTVQSACQQATFSSPRWLSFGSGQQCIDFEMILPDRLPITQSATVQLTIRTLPELPTGAKYQCVWGSAPPEDGLVTAMGLTCGTPAPQHRPPIPAHHDHVLVPLAVRSSETNKDFVSRNFAFYDCGRHNTCGSCVRSNWACNWCVYENTCTHNASSCSGNVVSGENNPAQLATHGSGFCPRFWPDQTPLLAADGARSELVMLVENLPVPRVGQLGFQCVVSVEGATMKVGARVMGGREGGDVLPAGTATTLSHQQQHRRLQRVVCEPTVYRYESVEGEYEARVTLVWNHDHVVDARPLTLYKCGVLGAHRGHHDCSLCVTRHPRYRCTWCGAACRYAPHCPVTAASSSASLPSPPVEDARLSQCPTPRIDLWQREGRRWSSRVEEWRVNGCRGEVGGMMLLPQNPPLPHLHHLISTTSSPPPQPSTTSSPPPEPSTTSSPLPEPSTTSSPPPHLYCLISTTSSPLH</sequence>
<evidence type="ECO:0000256" key="1">
    <source>
        <dbReference type="ARBA" id="ARBA00023180"/>
    </source>
</evidence>
<feature type="region of interest" description="Disordered" evidence="2">
    <location>
        <begin position="436"/>
        <end position="500"/>
    </location>
</feature>
<dbReference type="Pfam" id="PF18020">
    <property type="entry name" value="TIG_2"/>
    <property type="match status" value="1"/>
</dbReference>
<dbReference type="GO" id="GO:0017154">
    <property type="term" value="F:semaphorin receptor activity"/>
    <property type="evidence" value="ECO:0007669"/>
    <property type="project" value="InterPro"/>
</dbReference>
<dbReference type="GO" id="GO:0030334">
    <property type="term" value="P:regulation of cell migration"/>
    <property type="evidence" value="ECO:0007669"/>
    <property type="project" value="TreeGrafter"/>
</dbReference>
<dbReference type="GO" id="GO:0007162">
    <property type="term" value="P:negative regulation of cell adhesion"/>
    <property type="evidence" value="ECO:0007669"/>
    <property type="project" value="TreeGrafter"/>
</dbReference>
<dbReference type="GO" id="GO:0050772">
    <property type="term" value="P:positive regulation of axonogenesis"/>
    <property type="evidence" value="ECO:0007669"/>
    <property type="project" value="TreeGrafter"/>
</dbReference>
<dbReference type="GO" id="GO:0002116">
    <property type="term" value="C:semaphorin receptor complex"/>
    <property type="evidence" value="ECO:0007669"/>
    <property type="project" value="TreeGrafter"/>
</dbReference>
<dbReference type="PANTHER" id="PTHR22625:SF44">
    <property type="entry name" value="PLEXIN-B"/>
    <property type="match status" value="1"/>
</dbReference>
<feature type="domain" description="PSI" evidence="3">
    <location>
        <begin position="158"/>
        <end position="214"/>
    </location>
</feature>
<dbReference type="InterPro" id="IPR041019">
    <property type="entry name" value="TIG1_plexin"/>
</dbReference>
<dbReference type="Gene3D" id="3.30.1680.10">
    <property type="entry name" value="ligand-binding face of the semaphorins, domain 2"/>
    <property type="match status" value="1"/>
</dbReference>
<dbReference type="Proteomes" id="UP000770661">
    <property type="component" value="Unassembled WGS sequence"/>
</dbReference>
<dbReference type="AlphaFoldDB" id="A0A8J4YVG0"/>
<keyword evidence="5" id="KW-1185">Reference proteome</keyword>
<accession>A0A8J4YVG0</accession>
<name>A0A8J4YVG0_CHIOP</name>
<protein>
    <submittedName>
        <fullName evidence="4">Plexin-B</fullName>
    </submittedName>
</protein>
<dbReference type="OrthoDB" id="125363at2759"/>
<dbReference type="EMBL" id="JACEEZ010001467">
    <property type="protein sequence ID" value="KAG0729186.1"/>
    <property type="molecule type" value="Genomic_DNA"/>
</dbReference>
<proteinExistence type="predicted"/>
<dbReference type="InterPro" id="IPR013783">
    <property type="entry name" value="Ig-like_fold"/>
</dbReference>
<comment type="caution">
    <text evidence="4">The sequence shown here is derived from an EMBL/GenBank/DDBJ whole genome shotgun (WGS) entry which is preliminary data.</text>
</comment>
<organism evidence="4 5">
    <name type="scientific">Chionoecetes opilio</name>
    <name type="common">Atlantic snow crab</name>
    <name type="synonym">Cancer opilio</name>
    <dbReference type="NCBI Taxonomy" id="41210"/>
    <lineage>
        <taxon>Eukaryota</taxon>
        <taxon>Metazoa</taxon>
        <taxon>Ecdysozoa</taxon>
        <taxon>Arthropoda</taxon>
        <taxon>Crustacea</taxon>
        <taxon>Multicrustacea</taxon>
        <taxon>Malacostraca</taxon>
        <taxon>Eumalacostraca</taxon>
        <taxon>Eucarida</taxon>
        <taxon>Decapoda</taxon>
        <taxon>Pleocyemata</taxon>
        <taxon>Brachyura</taxon>
        <taxon>Eubrachyura</taxon>
        <taxon>Majoidea</taxon>
        <taxon>Majidae</taxon>
        <taxon>Chionoecetes</taxon>
    </lineage>
</organism>
<feature type="compositionally biased region" description="Low complexity" evidence="2">
    <location>
        <begin position="469"/>
        <end position="482"/>
    </location>
</feature>
<evidence type="ECO:0000259" key="3">
    <source>
        <dbReference type="SMART" id="SM00423"/>
    </source>
</evidence>
<dbReference type="Pfam" id="PF24479">
    <property type="entry name" value="PSI_PlexinA-B"/>
    <property type="match status" value="1"/>
</dbReference>
<dbReference type="GO" id="GO:0008360">
    <property type="term" value="P:regulation of cell shape"/>
    <property type="evidence" value="ECO:0007669"/>
    <property type="project" value="TreeGrafter"/>
</dbReference>
<dbReference type="InterPro" id="IPR041362">
    <property type="entry name" value="TIG2_plexin"/>
</dbReference>
<evidence type="ECO:0000313" key="5">
    <source>
        <dbReference type="Proteomes" id="UP000770661"/>
    </source>
</evidence>
<evidence type="ECO:0000256" key="2">
    <source>
        <dbReference type="SAM" id="MobiDB-lite"/>
    </source>
</evidence>
<dbReference type="GO" id="GO:0097374">
    <property type="term" value="P:sensory neuron axon guidance"/>
    <property type="evidence" value="ECO:0007669"/>
    <property type="project" value="TreeGrafter"/>
</dbReference>
<dbReference type="GO" id="GO:0005886">
    <property type="term" value="C:plasma membrane"/>
    <property type="evidence" value="ECO:0007669"/>
    <property type="project" value="TreeGrafter"/>
</dbReference>
<dbReference type="Gene3D" id="2.60.40.10">
    <property type="entry name" value="Immunoglobulins"/>
    <property type="match status" value="2"/>
</dbReference>
<feature type="compositionally biased region" description="Acidic residues" evidence="2">
    <location>
        <begin position="21"/>
        <end position="35"/>
    </location>
</feature>
<feature type="compositionally biased region" description="Pro residues" evidence="2">
    <location>
        <begin position="453"/>
        <end position="468"/>
    </location>
</feature>
<feature type="domain" description="PSI" evidence="3">
    <location>
        <begin position="336"/>
        <end position="399"/>
    </location>
</feature>
<keyword evidence="1" id="KW-0325">Glycoprotein</keyword>
<dbReference type="InterPro" id="IPR016201">
    <property type="entry name" value="PSI"/>
</dbReference>
<feature type="region of interest" description="Disordered" evidence="2">
    <location>
        <begin position="1"/>
        <end position="40"/>
    </location>
</feature>
<gene>
    <name evidence="4" type="primary">PlexB_1</name>
    <name evidence="4" type="ORF">GWK47_030871</name>
</gene>
<dbReference type="Pfam" id="PF17960">
    <property type="entry name" value="TIG_plexin"/>
    <property type="match status" value="1"/>
</dbReference>
<dbReference type="InterPro" id="IPR031148">
    <property type="entry name" value="Plexin"/>
</dbReference>
<evidence type="ECO:0000313" key="4">
    <source>
        <dbReference type="EMBL" id="KAG0729186.1"/>
    </source>
</evidence>
<dbReference type="SMART" id="SM00423">
    <property type="entry name" value="PSI"/>
    <property type="match status" value="2"/>
</dbReference>
<dbReference type="PANTHER" id="PTHR22625">
    <property type="entry name" value="PLEXIN"/>
    <property type="match status" value="1"/>
</dbReference>
<dbReference type="GO" id="GO:0008045">
    <property type="term" value="P:motor neuron axon guidance"/>
    <property type="evidence" value="ECO:0007669"/>
    <property type="project" value="TreeGrafter"/>
</dbReference>
<reference evidence="4" key="1">
    <citation type="submission" date="2020-07" db="EMBL/GenBank/DDBJ databases">
        <title>The High-quality genome of the commercially important snow crab, Chionoecetes opilio.</title>
        <authorList>
            <person name="Jeong J.-H."/>
            <person name="Ryu S."/>
        </authorList>
    </citation>
    <scope>NUCLEOTIDE SEQUENCE</scope>
    <source>
        <strain evidence="4">MADBK_172401_WGS</strain>
        <tissue evidence="4">Digestive gland</tissue>
    </source>
</reference>